<dbReference type="AlphaFoldDB" id="A0A2N7L769"/>
<feature type="domain" description="DUF5666" evidence="1">
    <location>
        <begin position="36"/>
        <end position="89"/>
    </location>
</feature>
<reference evidence="3" key="1">
    <citation type="submission" date="2016-07" db="EMBL/GenBank/DDBJ databases">
        <title>Nontailed viruses are major unrecognized killers of bacteria in the ocean.</title>
        <authorList>
            <person name="Kauffman K."/>
            <person name="Hussain F."/>
            <person name="Yang J."/>
            <person name="Arevalo P."/>
            <person name="Brown J."/>
            <person name="Cutler M."/>
            <person name="Kelly L."/>
            <person name="Polz M.F."/>
        </authorList>
    </citation>
    <scope>NUCLEOTIDE SEQUENCE [LARGE SCALE GENOMIC DNA]</scope>
    <source>
        <strain evidence="3">10N.261.45.A10</strain>
    </source>
</reference>
<name>A0A2N7L769_9GAMM</name>
<sequence length="384" mass="42332">MKRYAFLSMVTFALFGCGGSDGGSDSSAQAAPSAIEGTIDSVSATTVTVNGYTYQATSASFQGQTFDQDMLTLEPNMMVKVSNQSRATNSSVELEPTFIGQIENINRLNSTFSIAGVNLKFPRLSTTIVNNDWVMVSSMPTANAGYKVLSVVKFLQDPLDGEMVAEGRVSALDMNSQSFKIGQSLKISFDPQIVEDKRTLADGMWVEVQGQYDESNGELISSRITIKTYNDFPNDGEIEGIVTWVAKDKSEFELNYRGRIAVRSTTEFDDGNKNNLIAGALVEVEIGNQGNAVYAKEIEFEDDFDFDIDWDKFEFEEEGFVTDIDSDNLSFTVNGKTIVADANTEYEDRIDFDSLNGECVDVEGIIIDSRHIAREISLEDDCNN</sequence>
<gene>
    <name evidence="2" type="ORF">BCT23_22165</name>
</gene>
<dbReference type="EMBL" id="MDAL01000037">
    <property type="protein sequence ID" value="PMN89819.1"/>
    <property type="molecule type" value="Genomic_DNA"/>
</dbReference>
<dbReference type="Proteomes" id="UP000235387">
    <property type="component" value="Unassembled WGS sequence"/>
</dbReference>
<organism evidence="2 3">
    <name type="scientific">Enterovibrio norvegicus</name>
    <dbReference type="NCBI Taxonomy" id="188144"/>
    <lineage>
        <taxon>Bacteria</taxon>
        <taxon>Pseudomonadati</taxon>
        <taxon>Pseudomonadota</taxon>
        <taxon>Gammaproteobacteria</taxon>
        <taxon>Vibrionales</taxon>
        <taxon>Vibrionaceae</taxon>
        <taxon>Enterovibrio</taxon>
    </lineage>
</organism>
<dbReference type="PROSITE" id="PS51257">
    <property type="entry name" value="PROKAR_LIPOPROTEIN"/>
    <property type="match status" value="1"/>
</dbReference>
<dbReference type="RefSeq" id="WP_102391683.1">
    <property type="nucleotide sequence ID" value="NZ_MDAL01000037.1"/>
</dbReference>
<accession>A0A2N7L769</accession>
<comment type="caution">
    <text evidence="2">The sequence shown here is derived from an EMBL/GenBank/DDBJ whole genome shotgun (WGS) entry which is preliminary data.</text>
</comment>
<protein>
    <recommendedName>
        <fullName evidence="1">DUF5666 domain-containing protein</fullName>
    </recommendedName>
</protein>
<dbReference type="InterPro" id="IPR043724">
    <property type="entry name" value="DUF5666"/>
</dbReference>
<dbReference type="Pfam" id="PF18914">
    <property type="entry name" value="DUF5666"/>
    <property type="match status" value="4"/>
</dbReference>
<evidence type="ECO:0000313" key="3">
    <source>
        <dbReference type="Proteomes" id="UP000235387"/>
    </source>
</evidence>
<proteinExistence type="predicted"/>
<feature type="domain" description="DUF5666" evidence="1">
    <location>
        <begin position="166"/>
        <end position="224"/>
    </location>
</feature>
<feature type="domain" description="DUF5666" evidence="1">
    <location>
        <begin position="318"/>
        <end position="376"/>
    </location>
</feature>
<evidence type="ECO:0000313" key="2">
    <source>
        <dbReference type="EMBL" id="PMN89819.1"/>
    </source>
</evidence>
<evidence type="ECO:0000259" key="1">
    <source>
        <dbReference type="Pfam" id="PF18914"/>
    </source>
</evidence>
<feature type="domain" description="DUF5666" evidence="1">
    <location>
        <begin position="239"/>
        <end position="299"/>
    </location>
</feature>